<feature type="compositionally biased region" description="Low complexity" evidence="7">
    <location>
        <begin position="1390"/>
        <end position="1456"/>
    </location>
</feature>
<gene>
    <name evidence="10" type="primary">LOC101887915</name>
</gene>
<feature type="transmembrane region" description="Helical" evidence="6">
    <location>
        <begin position="404"/>
        <end position="426"/>
    </location>
</feature>
<feature type="compositionally biased region" description="Acidic residues" evidence="7">
    <location>
        <begin position="36"/>
        <end position="49"/>
    </location>
</feature>
<evidence type="ECO:0000256" key="6">
    <source>
        <dbReference type="RuleBase" id="RU280814"/>
    </source>
</evidence>
<name>A0ABM3VJQ9_MUSDO</name>
<dbReference type="PANTHER" id="PTHR12308:SF51">
    <property type="entry name" value="ANOCTAMIN-8"/>
    <property type="match status" value="1"/>
</dbReference>
<feature type="compositionally biased region" description="Low complexity" evidence="7">
    <location>
        <begin position="1058"/>
        <end position="1102"/>
    </location>
</feature>
<dbReference type="InterPro" id="IPR049452">
    <property type="entry name" value="Anoctamin_TM"/>
</dbReference>
<feature type="transmembrane region" description="Helical" evidence="6">
    <location>
        <begin position="509"/>
        <end position="532"/>
    </location>
</feature>
<evidence type="ECO:0000256" key="4">
    <source>
        <dbReference type="ARBA" id="ARBA00022989"/>
    </source>
</evidence>
<evidence type="ECO:0000313" key="9">
    <source>
        <dbReference type="Proteomes" id="UP001652621"/>
    </source>
</evidence>
<feature type="domain" description="Anoctamin transmembrane" evidence="8">
    <location>
        <begin position="282"/>
        <end position="798"/>
    </location>
</feature>
<comment type="similarity">
    <text evidence="2 6">Belongs to the anoctamin family.</text>
</comment>
<protein>
    <recommendedName>
        <fullName evidence="6">Anoctamin</fullName>
    </recommendedName>
</protein>
<feature type="region of interest" description="Disordered" evidence="7">
    <location>
        <begin position="1009"/>
        <end position="1044"/>
    </location>
</feature>
<feature type="transmembrane region" description="Helical" evidence="6">
    <location>
        <begin position="461"/>
        <end position="482"/>
    </location>
</feature>
<feature type="compositionally biased region" description="Polar residues" evidence="7">
    <location>
        <begin position="1238"/>
        <end position="1257"/>
    </location>
</feature>
<feature type="region of interest" description="Disordered" evidence="7">
    <location>
        <begin position="928"/>
        <end position="953"/>
    </location>
</feature>
<proteinExistence type="inferred from homology"/>
<reference evidence="10" key="1">
    <citation type="submission" date="2025-08" db="UniProtKB">
        <authorList>
            <consortium name="RefSeq"/>
        </authorList>
    </citation>
    <scope>IDENTIFICATION</scope>
    <source>
        <strain evidence="10">Aabys</strain>
        <tissue evidence="10">Whole body</tissue>
    </source>
</reference>
<evidence type="ECO:0000313" key="10">
    <source>
        <dbReference type="RefSeq" id="XP_058986021.1"/>
    </source>
</evidence>
<feature type="transmembrane region" description="Helical" evidence="6">
    <location>
        <begin position="729"/>
        <end position="748"/>
    </location>
</feature>
<feature type="compositionally biased region" description="Polar residues" evidence="7">
    <location>
        <begin position="609"/>
        <end position="624"/>
    </location>
</feature>
<feature type="compositionally biased region" description="Low complexity" evidence="7">
    <location>
        <begin position="1288"/>
        <end position="1299"/>
    </location>
</feature>
<keyword evidence="5 6" id="KW-0472">Membrane</keyword>
<accession>A0ABM3VJQ9</accession>
<dbReference type="Proteomes" id="UP001652621">
    <property type="component" value="Unplaced"/>
</dbReference>
<keyword evidence="3 6" id="KW-0812">Transmembrane</keyword>
<comment type="caution">
    <text evidence="6">Lacks conserved residue(s) required for the propagation of feature annotation.</text>
</comment>
<feature type="compositionally biased region" description="Low complexity" evidence="7">
    <location>
        <begin position="632"/>
        <end position="646"/>
    </location>
</feature>
<dbReference type="PANTHER" id="PTHR12308">
    <property type="entry name" value="ANOCTAMIN"/>
    <property type="match status" value="1"/>
</dbReference>
<feature type="compositionally biased region" description="Low complexity" evidence="7">
    <location>
        <begin position="1258"/>
        <end position="1273"/>
    </location>
</feature>
<feature type="region of interest" description="Disordered" evidence="7">
    <location>
        <begin position="1389"/>
        <end position="1463"/>
    </location>
</feature>
<keyword evidence="9" id="KW-1185">Reference proteome</keyword>
<dbReference type="Pfam" id="PF04547">
    <property type="entry name" value="Anoctamin"/>
    <property type="match status" value="1"/>
</dbReference>
<feature type="region of interest" description="Disordered" evidence="7">
    <location>
        <begin position="1"/>
        <end position="51"/>
    </location>
</feature>
<evidence type="ECO:0000256" key="3">
    <source>
        <dbReference type="ARBA" id="ARBA00022692"/>
    </source>
</evidence>
<keyword evidence="4 6" id="KW-1133">Transmembrane helix</keyword>
<feature type="transmembrane region" description="Helical" evidence="6">
    <location>
        <begin position="676"/>
        <end position="698"/>
    </location>
</feature>
<evidence type="ECO:0000259" key="8">
    <source>
        <dbReference type="Pfam" id="PF04547"/>
    </source>
</evidence>
<feature type="region of interest" description="Disordered" evidence="7">
    <location>
        <begin position="805"/>
        <end position="828"/>
    </location>
</feature>
<evidence type="ECO:0000256" key="7">
    <source>
        <dbReference type="SAM" id="MobiDB-lite"/>
    </source>
</evidence>
<dbReference type="InterPro" id="IPR007632">
    <property type="entry name" value="Anoctamin"/>
</dbReference>
<dbReference type="RefSeq" id="XP_058986021.1">
    <property type="nucleotide sequence ID" value="XM_059130038.1"/>
</dbReference>
<feature type="compositionally biased region" description="Polar residues" evidence="7">
    <location>
        <begin position="937"/>
        <end position="946"/>
    </location>
</feature>
<sequence length="1463" mass="159415">MMNKSIESLIQHDSGNMSSERQSSEDVQESTTAEDAALDGDGDYTDDNNFESNLRRRKGKIISCAKETIENASRQLRRKVPYAGHLMTPRRLWLNKIPTQCDVVIEFPEDAPDEALRWLLARIRSQPPAGLGLVVQVKAHESSRRNAFYISAPTNILFRAAEEARLPKRLRPDLGGALREFTTRESHCFQQIKSDDGNTSLFTSQERQWLVLQVLQGLRAGQSDIEALQGRAAVEEGQSIVAAWQETGLIMQIFPLHETKSLASLQKSWVKQVLAPQPLDDIAEYFGVKVALYFAWLGHYTCALGVPAVFGTILYAFLWGKNQMAQDMGHVLFSLFNVAWASLYLEAWKRYSVELAFRWGTLSTPPELLEPPRPLYKGPLVENNVTGRLEPKEAPAWKRRAFRYLVSFPIIGLCLFLVFVVMFLMLRFQDWLDNNNIPDSGIAQCMYNLHKDWWDSKLPETGVLCCLSVIPKVLLAGAITLMDEAYYKLAVWLNDKENYRLQSKYENHLIAKVALFQFVNSFLSLFYIAFYLRDEEKLKEQLAGLLISRQIIGNLRESALPYVAEQVRLAKLSFNMWGALSPTQDNNRTFAESVAAAGAGSTDSEKTKQPSGTSTPQQPGTPSKQLPKKPSTDTGCSTPSTTTSATKRNIGQAEIESSLYKYDGTFSDHLEMLVQMGYVVLFSAAFPLAGICALINNLMEIRSDAFKLAHVHQRPFGQRVANIGTWQNALSLLSLAAVIVNCALIGLSGQVSRLWPGLTTAQTIILIVTLEHIMLGLRSALTWLLPELPSWLAAEIARAEHCRREMQCKGTSPRPTPPTPPSTTSTQPDHELAALHLADVNNGGAAAVSASAAAAVANQQSIQRQLSEDLLYQQELLKQREYEPYVDEITRFGLQRNVEADVNVFENRDSSPDSPPSQTSTILIRPLHESTPPLSGASLTSLNQDVGRSHSGACKSCKQKKKIPEIPPFHGYSVRNLSSIPIQRLHALTGASASSLALNTRQCMHLPEIPPFRKKSSDSAEHTGSSASSSPQRTTTTNTTNINSNLIINNASTNNNTISRQHQSQQQQQQLTSQSLVGSAASTPPAAATTSSSSPAQPQTSTQDKKLPTISKLSEIPPFNARKISAESTMNLNISDYNNYNKMQKMSRLMVIDSVNLNRSIDCIAKELKSNTDTMDILKPAPSWTNVAIKSTTAIAAQPLVAVTPGSSSTGPAAQHTVASSSSSSSGGASSSTTATTRVENSRPSVGAISTTSTLSFQLNQQQQQKEQQSSQQNDKEQASTSTGSTKANASAGQASGGNTTDEEAKAAELAAKKNRLKQKLVKSARSVAIFSLKLKERRQREAEKAATIAIEHAKALAKLPPLPQPGGELSLIPIEQLIQIEDIKPLLKSPPSTSTSSASAGPGAPSASTTIGSSYSSATNANLNTTTSTTTSSSSAALLAAAAAHLQHQQQHQPPGSASGSF</sequence>
<feature type="compositionally biased region" description="Low complexity" evidence="7">
    <location>
        <begin position="1022"/>
        <end position="1044"/>
    </location>
</feature>
<feature type="transmembrane region" description="Helical" evidence="6">
    <location>
        <begin position="293"/>
        <end position="318"/>
    </location>
</feature>
<dbReference type="GeneID" id="101887915"/>
<feature type="compositionally biased region" description="Low complexity" evidence="7">
    <location>
        <begin position="1219"/>
        <end position="1237"/>
    </location>
</feature>
<feature type="region of interest" description="Disordered" evidence="7">
    <location>
        <begin position="1058"/>
        <end position="1110"/>
    </location>
</feature>
<feature type="compositionally biased region" description="Polar residues" evidence="7">
    <location>
        <begin position="1"/>
        <end position="21"/>
    </location>
</feature>
<evidence type="ECO:0000256" key="2">
    <source>
        <dbReference type="ARBA" id="ARBA00009671"/>
    </source>
</evidence>
<evidence type="ECO:0000256" key="1">
    <source>
        <dbReference type="ARBA" id="ARBA00004141"/>
    </source>
</evidence>
<evidence type="ECO:0000256" key="5">
    <source>
        <dbReference type="ARBA" id="ARBA00023136"/>
    </source>
</evidence>
<feature type="region of interest" description="Disordered" evidence="7">
    <location>
        <begin position="1205"/>
        <end position="1306"/>
    </location>
</feature>
<organism evidence="9 10">
    <name type="scientific">Musca domestica</name>
    <name type="common">House fly</name>
    <dbReference type="NCBI Taxonomy" id="7370"/>
    <lineage>
        <taxon>Eukaryota</taxon>
        <taxon>Metazoa</taxon>
        <taxon>Ecdysozoa</taxon>
        <taxon>Arthropoda</taxon>
        <taxon>Hexapoda</taxon>
        <taxon>Insecta</taxon>
        <taxon>Pterygota</taxon>
        <taxon>Neoptera</taxon>
        <taxon>Endopterygota</taxon>
        <taxon>Diptera</taxon>
        <taxon>Brachycera</taxon>
        <taxon>Muscomorpha</taxon>
        <taxon>Muscoidea</taxon>
        <taxon>Muscidae</taxon>
        <taxon>Musca</taxon>
    </lineage>
</organism>
<feature type="region of interest" description="Disordered" evidence="7">
    <location>
        <begin position="594"/>
        <end position="648"/>
    </location>
</feature>
<comment type="subcellular location">
    <subcellularLocation>
        <location evidence="1 6">Membrane</location>
        <topology evidence="1 6">Multi-pass membrane protein</topology>
    </subcellularLocation>
</comment>